<evidence type="ECO:0000256" key="2">
    <source>
        <dbReference type="SAM" id="SignalP"/>
    </source>
</evidence>
<reference evidence="4" key="1">
    <citation type="submission" date="2022-11" db="UniProtKB">
        <authorList>
            <consortium name="WormBaseParasite"/>
        </authorList>
    </citation>
    <scope>IDENTIFICATION</scope>
</reference>
<keyword evidence="2" id="KW-0732">Signal</keyword>
<sequence>MALTGNAIDMILITLLITSLIYTSSGQFKSTHGHHPLNTTSHGTNHSSELSSNEKSGENCTILYNSGSHGKHGNSSDESSSKGKNHTHGSGHRNSNGSDHSGNVCLRNNDTSVEHLGNRSSK</sequence>
<dbReference type="WBParaSite" id="nRc.2.0.1.t46404-RA">
    <property type="protein sequence ID" value="nRc.2.0.1.t46404-RA"/>
    <property type="gene ID" value="nRc.2.0.1.g46404"/>
</dbReference>
<accession>A0A915L5V4</accession>
<feature type="compositionally biased region" description="Polar residues" evidence="1">
    <location>
        <begin position="92"/>
        <end position="111"/>
    </location>
</feature>
<feature type="compositionally biased region" description="Polar residues" evidence="1">
    <location>
        <begin position="37"/>
        <end position="64"/>
    </location>
</feature>
<feature type="signal peptide" evidence="2">
    <location>
        <begin position="1"/>
        <end position="26"/>
    </location>
</feature>
<evidence type="ECO:0000313" key="3">
    <source>
        <dbReference type="Proteomes" id="UP000887565"/>
    </source>
</evidence>
<organism evidence="3 4">
    <name type="scientific">Romanomermis culicivorax</name>
    <name type="common">Nematode worm</name>
    <dbReference type="NCBI Taxonomy" id="13658"/>
    <lineage>
        <taxon>Eukaryota</taxon>
        <taxon>Metazoa</taxon>
        <taxon>Ecdysozoa</taxon>
        <taxon>Nematoda</taxon>
        <taxon>Enoplea</taxon>
        <taxon>Dorylaimia</taxon>
        <taxon>Mermithida</taxon>
        <taxon>Mermithoidea</taxon>
        <taxon>Mermithidae</taxon>
        <taxon>Romanomermis</taxon>
    </lineage>
</organism>
<feature type="compositionally biased region" description="Basic and acidic residues" evidence="1">
    <location>
        <begin position="112"/>
        <end position="122"/>
    </location>
</feature>
<feature type="region of interest" description="Disordered" evidence="1">
    <location>
        <begin position="27"/>
        <end position="122"/>
    </location>
</feature>
<protein>
    <submittedName>
        <fullName evidence="4">Uncharacterized protein</fullName>
    </submittedName>
</protein>
<evidence type="ECO:0000313" key="4">
    <source>
        <dbReference type="WBParaSite" id="nRc.2.0.1.t46404-RA"/>
    </source>
</evidence>
<proteinExistence type="predicted"/>
<dbReference type="Proteomes" id="UP000887565">
    <property type="component" value="Unplaced"/>
</dbReference>
<keyword evidence="3" id="KW-1185">Reference proteome</keyword>
<feature type="chain" id="PRO_5037586010" evidence="2">
    <location>
        <begin position="27"/>
        <end position="122"/>
    </location>
</feature>
<evidence type="ECO:0000256" key="1">
    <source>
        <dbReference type="SAM" id="MobiDB-lite"/>
    </source>
</evidence>
<dbReference type="AlphaFoldDB" id="A0A915L5V4"/>
<name>A0A915L5V4_ROMCU</name>